<proteinExistence type="predicted"/>
<dbReference type="EMBL" id="LLXI01002009">
    <property type="protein sequence ID" value="PKY55929.1"/>
    <property type="molecule type" value="Genomic_DNA"/>
</dbReference>
<accession>A0A2I1HAN4</accession>
<dbReference type="GO" id="GO:0004672">
    <property type="term" value="F:protein kinase activity"/>
    <property type="evidence" value="ECO:0007669"/>
    <property type="project" value="InterPro"/>
</dbReference>
<dbReference type="InterPro" id="IPR011009">
    <property type="entry name" value="Kinase-like_dom_sf"/>
</dbReference>
<dbReference type="AlphaFoldDB" id="A0A2I1HAN4"/>
<dbReference type="PROSITE" id="PS50011">
    <property type="entry name" value="PROTEIN_KINASE_DOM"/>
    <property type="match status" value="1"/>
</dbReference>
<evidence type="ECO:0000259" key="1">
    <source>
        <dbReference type="PROSITE" id="PS50011"/>
    </source>
</evidence>
<reference evidence="2 3" key="1">
    <citation type="submission" date="2015-10" db="EMBL/GenBank/DDBJ databases">
        <title>Genome analyses suggest a sexual origin of heterokaryosis in a supposedly ancient asexual fungus.</title>
        <authorList>
            <person name="Ropars J."/>
            <person name="Sedzielewska K."/>
            <person name="Noel J."/>
            <person name="Charron P."/>
            <person name="Farinelli L."/>
            <person name="Marton T."/>
            <person name="Kruger M."/>
            <person name="Pelin A."/>
            <person name="Brachmann A."/>
            <person name="Corradi N."/>
        </authorList>
    </citation>
    <scope>NUCLEOTIDE SEQUENCE [LARGE SCALE GENOMIC DNA]</scope>
    <source>
        <strain evidence="2 3">A4</strain>
    </source>
</reference>
<evidence type="ECO:0000313" key="3">
    <source>
        <dbReference type="Proteomes" id="UP000234323"/>
    </source>
</evidence>
<comment type="caution">
    <text evidence="2">The sequence shown here is derived from an EMBL/GenBank/DDBJ whole genome shotgun (WGS) entry which is preliminary data.</text>
</comment>
<dbReference type="SUPFAM" id="SSF56112">
    <property type="entry name" value="Protein kinase-like (PK-like)"/>
    <property type="match status" value="1"/>
</dbReference>
<dbReference type="Gene3D" id="1.10.510.10">
    <property type="entry name" value="Transferase(Phosphotransferase) domain 1"/>
    <property type="match status" value="1"/>
</dbReference>
<name>A0A2I1HAN4_9GLOM</name>
<dbReference type="InterPro" id="IPR000719">
    <property type="entry name" value="Prot_kinase_dom"/>
</dbReference>
<organism evidence="2 3">
    <name type="scientific">Rhizophagus irregularis</name>
    <dbReference type="NCBI Taxonomy" id="588596"/>
    <lineage>
        <taxon>Eukaryota</taxon>
        <taxon>Fungi</taxon>
        <taxon>Fungi incertae sedis</taxon>
        <taxon>Mucoromycota</taxon>
        <taxon>Glomeromycotina</taxon>
        <taxon>Glomeromycetes</taxon>
        <taxon>Glomerales</taxon>
        <taxon>Glomeraceae</taxon>
        <taxon>Rhizophagus</taxon>
    </lineage>
</organism>
<sequence length="100" mass="12093">MRMIEYIEPQRNYKRDKKSDIYSLGVLFWEITSGRPPFFKKEEPIEGTLLEYSQLYQKCWDRDTTISRGIEIATCIFHMSQLHENYNFPYITCWVAAHQF</sequence>
<dbReference type="VEuPathDB" id="FungiDB:RhiirFUN_010754"/>
<evidence type="ECO:0000313" key="2">
    <source>
        <dbReference type="EMBL" id="PKY55929.1"/>
    </source>
</evidence>
<feature type="domain" description="Protein kinase" evidence="1">
    <location>
        <begin position="1"/>
        <end position="100"/>
    </location>
</feature>
<dbReference type="GO" id="GO:0005524">
    <property type="term" value="F:ATP binding"/>
    <property type="evidence" value="ECO:0007669"/>
    <property type="project" value="InterPro"/>
</dbReference>
<gene>
    <name evidence="2" type="ORF">RhiirA4_475788</name>
</gene>
<protein>
    <recommendedName>
        <fullName evidence="1">Protein kinase domain-containing protein</fullName>
    </recommendedName>
</protein>
<dbReference type="Proteomes" id="UP000234323">
    <property type="component" value="Unassembled WGS sequence"/>
</dbReference>
<keyword evidence="3" id="KW-1185">Reference proteome</keyword>